<protein>
    <submittedName>
        <fullName evidence="2">Uncharacterized protein</fullName>
    </submittedName>
</protein>
<dbReference type="Proteomes" id="UP000225277">
    <property type="component" value="Unassembled WGS sequence"/>
</dbReference>
<keyword evidence="3" id="KW-1185">Reference proteome</keyword>
<feature type="unsure residue" description="D or N" evidence="2">
    <location>
        <position position="46"/>
    </location>
</feature>
<organism evidence="2 3">
    <name type="scientific">Ramularia collo-cygni</name>
    <dbReference type="NCBI Taxonomy" id="112498"/>
    <lineage>
        <taxon>Eukaryota</taxon>
        <taxon>Fungi</taxon>
        <taxon>Dikarya</taxon>
        <taxon>Ascomycota</taxon>
        <taxon>Pezizomycotina</taxon>
        <taxon>Dothideomycetes</taxon>
        <taxon>Dothideomycetidae</taxon>
        <taxon>Mycosphaerellales</taxon>
        <taxon>Mycosphaerellaceae</taxon>
        <taxon>Ramularia</taxon>
    </lineage>
</organism>
<dbReference type="EMBL" id="FJUY01000028">
    <property type="protein sequence ID" value="CZT25537.1"/>
    <property type="molecule type" value="Genomic_DNA"/>
</dbReference>
<name>A0A2D3V5K1_9PEZI</name>
<dbReference type="STRING" id="112498.A0A2D3V5K1"/>
<accession>A0A2D3V5K1</accession>
<feature type="region of interest" description="Disordered" evidence="1">
    <location>
        <begin position="128"/>
        <end position="158"/>
    </location>
</feature>
<evidence type="ECO:0000313" key="2">
    <source>
        <dbReference type="EMBL" id="CZT25537.1"/>
    </source>
</evidence>
<sequence>MGYTHYWKIPSETQAVWEKHWPLLVMDARVIVQAAGVRLRKSIDDDAIDLNGYDESHEDFVLKPICIDFDCCKTAGKDYDISVSAILLRASQLSGQAIQVSSDGDWDYEWMEARELVSKLWPIDDMKCPWDEEGGGESEEEMEENVPDERLEVRFQGQ</sequence>
<feature type="compositionally biased region" description="Acidic residues" evidence="1">
    <location>
        <begin position="131"/>
        <end position="146"/>
    </location>
</feature>
<dbReference type="AlphaFoldDB" id="A0A2D3V5K1"/>
<proteinExistence type="predicted"/>
<dbReference type="OrthoDB" id="2958217at2759"/>
<feature type="compositionally biased region" description="Basic and acidic residues" evidence="1">
    <location>
        <begin position="147"/>
        <end position="158"/>
    </location>
</feature>
<evidence type="ECO:0000313" key="3">
    <source>
        <dbReference type="Proteomes" id="UP000225277"/>
    </source>
</evidence>
<gene>
    <name evidence="2" type="ORF">RCC_11270</name>
</gene>
<reference evidence="2 3" key="1">
    <citation type="submission" date="2016-03" db="EMBL/GenBank/DDBJ databases">
        <authorList>
            <person name="Ploux O."/>
        </authorList>
    </citation>
    <scope>NUCLEOTIDE SEQUENCE [LARGE SCALE GENOMIC DNA]</scope>
    <source>
        <strain evidence="2 3">URUG2</strain>
    </source>
</reference>
<evidence type="ECO:0000256" key="1">
    <source>
        <dbReference type="SAM" id="MobiDB-lite"/>
    </source>
</evidence>